<dbReference type="EMBL" id="AP022038">
    <property type="protein sequence ID" value="BBR40373.1"/>
    <property type="molecule type" value="Genomic_DNA"/>
</dbReference>
<name>A0A6S5DFF8_AERVE</name>
<keyword evidence="3 4" id="KW-0472">Membrane</keyword>
<keyword evidence="1 4" id="KW-0812">Transmembrane</keyword>
<dbReference type="PROSITE" id="PS50850">
    <property type="entry name" value="MFS"/>
    <property type="match status" value="1"/>
</dbReference>
<dbReference type="SUPFAM" id="SSF103473">
    <property type="entry name" value="MFS general substrate transporter"/>
    <property type="match status" value="1"/>
</dbReference>
<feature type="transmembrane region" description="Helical" evidence="4">
    <location>
        <begin position="308"/>
        <end position="332"/>
    </location>
</feature>
<evidence type="ECO:0000256" key="4">
    <source>
        <dbReference type="SAM" id="Phobius"/>
    </source>
</evidence>
<evidence type="ECO:0000256" key="1">
    <source>
        <dbReference type="ARBA" id="ARBA00022692"/>
    </source>
</evidence>
<evidence type="ECO:0000313" key="7">
    <source>
        <dbReference type="Proteomes" id="UP000515442"/>
    </source>
</evidence>
<dbReference type="PANTHER" id="PTHR23518">
    <property type="entry name" value="C-METHYLTRANSFERASE"/>
    <property type="match status" value="1"/>
</dbReference>
<feature type="transmembrane region" description="Helical" evidence="4">
    <location>
        <begin position="174"/>
        <end position="194"/>
    </location>
</feature>
<feature type="transmembrane region" description="Helical" evidence="4">
    <location>
        <begin position="344"/>
        <end position="366"/>
    </location>
</feature>
<dbReference type="Proteomes" id="UP000515442">
    <property type="component" value="Chromosome"/>
</dbReference>
<dbReference type="CDD" id="cd17370">
    <property type="entry name" value="MFS_MJ1317_like"/>
    <property type="match status" value="1"/>
</dbReference>
<dbReference type="InterPro" id="IPR011701">
    <property type="entry name" value="MFS"/>
</dbReference>
<dbReference type="AlphaFoldDB" id="A0A6S5DFF8"/>
<accession>A0A6S5DFF8</accession>
<dbReference type="PANTHER" id="PTHR23518:SF2">
    <property type="entry name" value="MAJOR FACILITATOR SUPERFAMILY TRANSPORTER"/>
    <property type="match status" value="1"/>
</dbReference>
<feature type="domain" description="Major facilitator superfamily (MFS) profile" evidence="5">
    <location>
        <begin position="16"/>
        <end position="397"/>
    </location>
</feature>
<reference evidence="6 7" key="1">
    <citation type="submission" date="2019-12" db="EMBL/GenBank/DDBJ databases">
        <title>complete genome sequences of Aeromonas veronii str. WP3-W19-ESBL-03 isolated from wastewater treatment plant effluent.</title>
        <authorList>
            <person name="Sekizuka T."/>
            <person name="Itokawa K."/>
            <person name="Yatsu K."/>
            <person name="Inamine Y."/>
            <person name="Kuroda M."/>
        </authorList>
    </citation>
    <scope>NUCLEOTIDE SEQUENCE [LARGE SCALE GENOMIC DNA]</scope>
    <source>
        <strain evidence="6 7">WP3-W19-ESBL-03</strain>
    </source>
</reference>
<protein>
    <submittedName>
        <fullName evidence="6">MFS transporter</fullName>
    </submittedName>
</protein>
<feature type="transmembrane region" description="Helical" evidence="4">
    <location>
        <begin position="12"/>
        <end position="30"/>
    </location>
</feature>
<gene>
    <name evidence="6" type="ORF">WP3W19E03_28980</name>
</gene>
<sequence>MDTESRHASLKHIPAGVWVLGFVSMLMDISSEMIHSLLPMFIVTTLGAGAFMVGIIEGLAESIALIVKIFSGVISDYLGKRKGLAVLGYALGALTKPLFAIAPTAGIVLTARLVDRIGKGVRGAPRDALVADLTPPEIRGAAFGLRQSLDTVGAFLGPLLAVGLMLLWANDFRAVFWVAMVPAAASVALLVLGLREPASMQSSKRTNPISRENLLRLETPYWWVVSVGAMFTLARFSEAFLVLRAQQSGVPIALVPLVMVAMNLVYSASAYPFGKLSDHTSHHKLLVFGLAVLIAADLVLAANKHWLFVLSGVMLWGLHMGITQGLLATMVAQTAPPDLRGTAFGFFNLMSGIAMLFASVVAGFLWEQCGAAATFYASAAFSLIALLVLMSHNNIRHKG</sequence>
<dbReference type="InterPro" id="IPR036259">
    <property type="entry name" value="MFS_trans_sf"/>
</dbReference>
<proteinExistence type="predicted"/>
<dbReference type="InterPro" id="IPR020846">
    <property type="entry name" value="MFS_dom"/>
</dbReference>
<organism evidence="6 7">
    <name type="scientific">Aeromonas veronii</name>
    <dbReference type="NCBI Taxonomy" id="654"/>
    <lineage>
        <taxon>Bacteria</taxon>
        <taxon>Pseudomonadati</taxon>
        <taxon>Pseudomonadota</taxon>
        <taxon>Gammaproteobacteria</taxon>
        <taxon>Aeromonadales</taxon>
        <taxon>Aeromonadaceae</taxon>
        <taxon>Aeromonas</taxon>
    </lineage>
</organism>
<feature type="transmembrane region" description="Helical" evidence="4">
    <location>
        <begin position="221"/>
        <end position="243"/>
    </location>
</feature>
<dbReference type="Gene3D" id="1.20.1250.20">
    <property type="entry name" value="MFS general substrate transporter like domains"/>
    <property type="match status" value="1"/>
</dbReference>
<feature type="transmembrane region" description="Helical" evidence="4">
    <location>
        <begin position="285"/>
        <end position="302"/>
    </location>
</feature>
<feature type="transmembrane region" description="Helical" evidence="4">
    <location>
        <begin position="372"/>
        <end position="390"/>
    </location>
</feature>
<feature type="transmembrane region" description="Helical" evidence="4">
    <location>
        <begin position="149"/>
        <end position="168"/>
    </location>
</feature>
<evidence type="ECO:0000256" key="3">
    <source>
        <dbReference type="ARBA" id="ARBA00023136"/>
    </source>
</evidence>
<evidence type="ECO:0000313" key="6">
    <source>
        <dbReference type="EMBL" id="BBR40373.1"/>
    </source>
</evidence>
<dbReference type="RefSeq" id="WP_182937829.1">
    <property type="nucleotide sequence ID" value="NZ_AP022038.1"/>
</dbReference>
<keyword evidence="2 4" id="KW-1133">Transmembrane helix</keyword>
<feature type="transmembrane region" description="Helical" evidence="4">
    <location>
        <begin position="249"/>
        <end position="273"/>
    </location>
</feature>
<evidence type="ECO:0000256" key="2">
    <source>
        <dbReference type="ARBA" id="ARBA00022989"/>
    </source>
</evidence>
<dbReference type="Pfam" id="PF07690">
    <property type="entry name" value="MFS_1"/>
    <property type="match status" value="2"/>
</dbReference>
<evidence type="ECO:0000259" key="5">
    <source>
        <dbReference type="PROSITE" id="PS50850"/>
    </source>
</evidence>
<dbReference type="GO" id="GO:0022857">
    <property type="term" value="F:transmembrane transporter activity"/>
    <property type="evidence" value="ECO:0007669"/>
    <property type="project" value="InterPro"/>
</dbReference>